<dbReference type="SUPFAM" id="SSF54001">
    <property type="entry name" value="Cysteine proteinases"/>
    <property type="match status" value="1"/>
</dbReference>
<dbReference type="Pfam" id="PF00877">
    <property type="entry name" value="NLPC_P60"/>
    <property type="match status" value="1"/>
</dbReference>
<dbReference type="Proteomes" id="UP000466345">
    <property type="component" value="Unassembled WGS sequence"/>
</dbReference>
<keyword evidence="3" id="KW-0378">Hydrolase</keyword>
<keyword evidence="4" id="KW-0788">Thiol protease</keyword>
<feature type="coiled-coil region" evidence="5">
    <location>
        <begin position="33"/>
        <end position="67"/>
    </location>
</feature>
<dbReference type="GO" id="GO:0006508">
    <property type="term" value="P:proteolysis"/>
    <property type="evidence" value="ECO:0007669"/>
    <property type="project" value="UniProtKB-KW"/>
</dbReference>
<dbReference type="InterPro" id="IPR000064">
    <property type="entry name" value="NLP_P60_dom"/>
</dbReference>
<name>A0A7K0CPQ8_9ACTN</name>
<comment type="similarity">
    <text evidence="1">Belongs to the peptidase C40 family.</text>
</comment>
<feature type="chain" id="PRO_5029811172" description="NlpC/P60 domain-containing protein" evidence="6">
    <location>
        <begin position="21"/>
        <end position="320"/>
    </location>
</feature>
<dbReference type="EMBL" id="WEGJ01000031">
    <property type="protein sequence ID" value="MQY15303.1"/>
    <property type="molecule type" value="Genomic_DNA"/>
</dbReference>
<evidence type="ECO:0000256" key="1">
    <source>
        <dbReference type="ARBA" id="ARBA00007074"/>
    </source>
</evidence>
<evidence type="ECO:0000256" key="6">
    <source>
        <dbReference type="SAM" id="SignalP"/>
    </source>
</evidence>
<dbReference type="AlphaFoldDB" id="A0A7K0CPQ8"/>
<keyword evidence="9" id="KW-1185">Reference proteome</keyword>
<evidence type="ECO:0000256" key="5">
    <source>
        <dbReference type="SAM" id="Coils"/>
    </source>
</evidence>
<feature type="domain" description="NlpC/P60" evidence="7">
    <location>
        <begin position="206"/>
        <end position="320"/>
    </location>
</feature>
<dbReference type="PROSITE" id="PS51935">
    <property type="entry name" value="NLPC_P60"/>
    <property type="match status" value="1"/>
</dbReference>
<protein>
    <recommendedName>
        <fullName evidence="7">NlpC/P60 domain-containing protein</fullName>
    </recommendedName>
</protein>
<evidence type="ECO:0000256" key="2">
    <source>
        <dbReference type="ARBA" id="ARBA00022670"/>
    </source>
</evidence>
<evidence type="ECO:0000259" key="7">
    <source>
        <dbReference type="PROSITE" id="PS51935"/>
    </source>
</evidence>
<feature type="coiled-coil region" evidence="5">
    <location>
        <begin position="142"/>
        <end position="176"/>
    </location>
</feature>
<reference evidence="8 9" key="1">
    <citation type="submission" date="2019-10" db="EMBL/GenBank/DDBJ databases">
        <title>Streptomyces smaragdinus sp. nov. and Streptomyces fabii sp. nov., isolated from the gut of fungus growing-termite Macrotermes natalensis.</title>
        <authorList>
            <person name="Schwitalla J."/>
            <person name="Benndorf R."/>
            <person name="Martin K."/>
            <person name="De Beer W."/>
            <person name="Kaster A.-K."/>
            <person name="Vollmers J."/>
            <person name="Poulsen M."/>
            <person name="Beemelmanns C."/>
        </authorList>
    </citation>
    <scope>NUCLEOTIDE SEQUENCE [LARGE SCALE GENOMIC DNA]</scope>
    <source>
        <strain evidence="8 9">RB5</strain>
    </source>
</reference>
<evidence type="ECO:0000256" key="3">
    <source>
        <dbReference type="ARBA" id="ARBA00022801"/>
    </source>
</evidence>
<sequence>MLTAAAATAAAALGGSLASAAPEAPPASPETRVQELFAQAERATERYNAVKERVDRLNDRARRLQDRAARGAELLAAMRGDLAAVAGAQYRSGGVDPQLSLLLSENPEGYLERAATLERISSLQSGRLHRLQRTQRTLARERAEATGVLEDLERTREDLARDKQAVNDRLTEARRLAATLPGMDRLAAGRGAWSDFPGYGSAVPSSARAATAVAAARRAVGTPYVWGGSDIGGFDCSGLTQWAYRAAGVALPRTSQGQRYAGRQVPLRQALPGDLVTYRGDASHVGMYMGNGQVVHAPYPGARVRYDPVDMMPIASVTRP</sequence>
<dbReference type="InterPro" id="IPR038765">
    <property type="entry name" value="Papain-like_cys_pep_sf"/>
</dbReference>
<dbReference type="GO" id="GO:0008234">
    <property type="term" value="F:cysteine-type peptidase activity"/>
    <property type="evidence" value="ECO:0007669"/>
    <property type="project" value="UniProtKB-KW"/>
</dbReference>
<evidence type="ECO:0000313" key="9">
    <source>
        <dbReference type="Proteomes" id="UP000466345"/>
    </source>
</evidence>
<dbReference type="PANTHER" id="PTHR47359:SF3">
    <property type="entry name" value="NLP_P60 DOMAIN-CONTAINING PROTEIN-RELATED"/>
    <property type="match status" value="1"/>
</dbReference>
<accession>A0A7K0CPQ8</accession>
<keyword evidence="5" id="KW-0175">Coiled coil</keyword>
<keyword evidence="2" id="KW-0645">Protease</keyword>
<comment type="caution">
    <text evidence="8">The sequence shown here is derived from an EMBL/GenBank/DDBJ whole genome shotgun (WGS) entry which is preliminary data.</text>
</comment>
<proteinExistence type="inferred from homology"/>
<organism evidence="8 9">
    <name type="scientific">Streptomyces smaragdinus</name>
    <dbReference type="NCBI Taxonomy" id="2585196"/>
    <lineage>
        <taxon>Bacteria</taxon>
        <taxon>Bacillati</taxon>
        <taxon>Actinomycetota</taxon>
        <taxon>Actinomycetes</taxon>
        <taxon>Kitasatosporales</taxon>
        <taxon>Streptomycetaceae</taxon>
        <taxon>Streptomyces</taxon>
    </lineage>
</organism>
<evidence type="ECO:0000256" key="4">
    <source>
        <dbReference type="ARBA" id="ARBA00022807"/>
    </source>
</evidence>
<dbReference type="Gene3D" id="6.10.250.3150">
    <property type="match status" value="1"/>
</dbReference>
<feature type="signal peptide" evidence="6">
    <location>
        <begin position="1"/>
        <end position="20"/>
    </location>
</feature>
<evidence type="ECO:0000313" key="8">
    <source>
        <dbReference type="EMBL" id="MQY15303.1"/>
    </source>
</evidence>
<dbReference type="InterPro" id="IPR051794">
    <property type="entry name" value="PG_Endopeptidase_C40"/>
</dbReference>
<dbReference type="Gene3D" id="3.90.1720.10">
    <property type="entry name" value="endopeptidase domain like (from Nostoc punctiforme)"/>
    <property type="match status" value="1"/>
</dbReference>
<gene>
    <name evidence="8" type="ORF">SRB5_54820</name>
</gene>
<dbReference type="PANTHER" id="PTHR47359">
    <property type="entry name" value="PEPTIDOGLYCAN DL-ENDOPEPTIDASE CWLO"/>
    <property type="match status" value="1"/>
</dbReference>
<keyword evidence="6" id="KW-0732">Signal</keyword>